<reference evidence="2 3" key="1">
    <citation type="submission" date="2023-08" db="EMBL/GenBank/DDBJ databases">
        <title>Black Yeasts Isolated from many extreme environments.</title>
        <authorList>
            <person name="Coleine C."/>
            <person name="Stajich J.E."/>
            <person name="Selbmann L."/>
        </authorList>
    </citation>
    <scope>NUCLEOTIDE SEQUENCE [LARGE SCALE GENOMIC DNA]</scope>
    <source>
        <strain evidence="2 3">CCFEE 6328</strain>
    </source>
</reference>
<feature type="region of interest" description="Disordered" evidence="1">
    <location>
        <begin position="705"/>
        <end position="732"/>
    </location>
</feature>
<sequence length="775" mass="85356">MATVNEREACLRLAEALSEQPLSNRWLLQLCSTAVSKLQNADLNETKQVDIPDALKSLTTYFHHATTNGSKGYNPQLSVLLADITRERPFWRPLFGLLERPSPEANLRQLSGKDRPDCILEVARRIISREWGLMRRDEDQGALRLIANCCADNNINRHIIVQRGGVESLMARVATGGLIFPTLYNVCIDYDEPAIDSEGKPLAPLSKMQASTVQPLPTQTLNLAEQKLGRYFDPLAQKRACSVTLLVNASPHAGPHLSVLADLIEMASRIALYGSENLLTSASGETQPQQTQNQGLDPRSLVHPLIFEGSVISKDEPDSCASICQAVLNILSQQDFRDPVSHNDKLLWHLIHLPYVWQAGREEDEDEELIESLAPYRKAILKTVYEISASNFYFAISGPGSKIVGRCTDYLHEYQRGSTSSTRDPDHVYPGPLASVCVLVANSLTRTEHVVGFLATGTPIASYLTTILECSLDPDVLLPAVNIATRLCLCREGQDVLHTASLMNVAQKLLKPTSETDTLAMDIQRETVTLVRLLIKGRPAFLSDLNIEAMDDSGENKTVMASVLTLFEKTNDPRTKIEIGRLAIEMLRTHFSKDQHIAQSDAEPGRSIDEHDFLTMCNVATPNNTLTIADTIAYIITQPQAQSQPPGPSSTPVPGADQVQAEAEAWFGLGLLSTLPSSRPWIMSALSRNENQLLIRLRQIVQDKSSQNAEESSAKAQTDTEQETSHDMSSVGRDPLYENVRVLVMRMLQTQVSDTESVAVVRAGLEAVAAEMGLV</sequence>
<protein>
    <recommendedName>
        <fullName evidence="4">UNC-45/Cro1/She4 central domain-containing protein</fullName>
    </recommendedName>
</protein>
<comment type="caution">
    <text evidence="2">The sequence shown here is derived from an EMBL/GenBank/DDBJ whole genome shotgun (WGS) entry which is preliminary data.</text>
</comment>
<evidence type="ECO:0000256" key="1">
    <source>
        <dbReference type="SAM" id="MobiDB-lite"/>
    </source>
</evidence>
<gene>
    <name evidence="2" type="ORF">LTR69_003805</name>
</gene>
<proteinExistence type="predicted"/>
<name>A0ABR0JHQ3_9EURO</name>
<dbReference type="EMBL" id="JAVRRF010000006">
    <property type="protein sequence ID" value="KAK5064037.1"/>
    <property type="molecule type" value="Genomic_DNA"/>
</dbReference>
<evidence type="ECO:0000313" key="2">
    <source>
        <dbReference type="EMBL" id="KAK5064037.1"/>
    </source>
</evidence>
<dbReference type="PANTHER" id="PTHR10957">
    <property type="entry name" value="RAP1 GTPASE-GDP DISSOCIATION STIMULATOR 1"/>
    <property type="match status" value="1"/>
</dbReference>
<accession>A0ABR0JHQ3</accession>
<dbReference type="Proteomes" id="UP001345691">
    <property type="component" value="Unassembled WGS sequence"/>
</dbReference>
<evidence type="ECO:0000313" key="3">
    <source>
        <dbReference type="Proteomes" id="UP001345691"/>
    </source>
</evidence>
<organism evidence="2 3">
    <name type="scientific">Exophiala sideris</name>
    <dbReference type="NCBI Taxonomy" id="1016849"/>
    <lineage>
        <taxon>Eukaryota</taxon>
        <taxon>Fungi</taxon>
        <taxon>Dikarya</taxon>
        <taxon>Ascomycota</taxon>
        <taxon>Pezizomycotina</taxon>
        <taxon>Eurotiomycetes</taxon>
        <taxon>Chaetothyriomycetidae</taxon>
        <taxon>Chaetothyriales</taxon>
        <taxon>Herpotrichiellaceae</taxon>
        <taxon>Exophiala</taxon>
    </lineage>
</organism>
<feature type="compositionally biased region" description="Polar residues" evidence="1">
    <location>
        <begin position="705"/>
        <end position="719"/>
    </location>
</feature>
<keyword evidence="3" id="KW-1185">Reference proteome</keyword>
<evidence type="ECO:0008006" key="4">
    <source>
        <dbReference type="Google" id="ProtNLM"/>
    </source>
</evidence>
<dbReference type="InterPro" id="IPR040144">
    <property type="entry name" value="RAP1GDS1"/>
</dbReference>